<dbReference type="Proteomes" id="UP001300745">
    <property type="component" value="Unassembled WGS sequence"/>
</dbReference>
<evidence type="ECO:0000313" key="1">
    <source>
        <dbReference type="EMBL" id="MCX2937782.1"/>
    </source>
</evidence>
<name>A0ABT3SEH1_9MYCO</name>
<dbReference type="RefSeq" id="WP_265997440.1">
    <property type="nucleotide sequence ID" value="NZ_JAPJDN010000010.1"/>
</dbReference>
<comment type="caution">
    <text evidence="1">The sequence shown here is derived from an EMBL/GenBank/DDBJ whole genome shotgun (WGS) entry which is preliminary data.</text>
</comment>
<dbReference type="EMBL" id="JAPJDO010000010">
    <property type="protein sequence ID" value="MCX2937782.1"/>
    <property type="molecule type" value="Genomic_DNA"/>
</dbReference>
<gene>
    <name evidence="1" type="ORF">ORI27_13820</name>
</gene>
<accession>A0ABT3SEH1</accession>
<protein>
    <submittedName>
        <fullName evidence="1">Uncharacterized protein</fullName>
    </submittedName>
</protein>
<evidence type="ECO:0000313" key="2">
    <source>
        <dbReference type="Proteomes" id="UP001300745"/>
    </source>
</evidence>
<keyword evidence="2" id="KW-1185">Reference proteome</keyword>
<reference evidence="1 2" key="1">
    <citation type="submission" date="2022-11" db="EMBL/GenBank/DDBJ databases">
        <title>Mycobacterium sp. nov.</title>
        <authorList>
            <person name="Papic B."/>
            <person name="Spicic S."/>
            <person name="Duvnjak S."/>
        </authorList>
    </citation>
    <scope>NUCLEOTIDE SEQUENCE [LARGE SCALE GENOMIC DNA]</scope>
    <source>
        <strain evidence="1 2">CVI_P4</strain>
    </source>
</reference>
<sequence>MKNAIIPVPGEIVDLVDEYVRKQLDDAKQYDNRSPLDESGIFSLHRLASEIYAAGFEAGVRVEGARASGVDQRRRDGVST</sequence>
<proteinExistence type="predicted"/>
<organism evidence="1 2">
    <name type="scientific">Mycobacterium pinniadriaticum</name>
    <dbReference type="NCBI Taxonomy" id="2994102"/>
    <lineage>
        <taxon>Bacteria</taxon>
        <taxon>Bacillati</taxon>
        <taxon>Actinomycetota</taxon>
        <taxon>Actinomycetes</taxon>
        <taxon>Mycobacteriales</taxon>
        <taxon>Mycobacteriaceae</taxon>
        <taxon>Mycobacterium</taxon>
    </lineage>
</organism>